<sequence>MSRTNLLTKFKHLNVSERNKKVVDPVLALSERLQEVPQFIDRVFLNLECLMRSKPLEFSQPDFTDSSKVQELASIIHGMSERLQIIINCSTCLTATAKEALRHGCIYARGQMRELISGIKALEELPGTLESIRSNLLSCERDIQNIRTEASRAARLFFSVADSNLAVVRSDRAILGV</sequence>
<comment type="caution">
    <text evidence="1">The sequence shown here is derived from an EMBL/GenBank/DDBJ whole genome shotgun (WGS) entry which is preliminary data.</text>
</comment>
<reference evidence="1 2" key="1">
    <citation type="journal article" date="2015" name="Mol. Biochem. Parasitol.">
        <title>Identification of polymorphic genes for use in assemblage B genotyping assays through comparative genomics of multiple assemblage B Giardia duodenalis isolates.</title>
        <authorList>
            <person name="Wielinga C."/>
            <person name="Thompson R.C."/>
            <person name="Monis P."/>
            <person name="Ryan U."/>
        </authorList>
    </citation>
    <scope>NUCLEOTIDE SEQUENCE [LARGE SCALE GENOMIC DNA]</scope>
    <source>
        <strain evidence="1 2">BAH15c1</strain>
    </source>
</reference>
<evidence type="ECO:0000313" key="2">
    <source>
        <dbReference type="Proteomes" id="UP000070089"/>
    </source>
</evidence>
<evidence type="ECO:0000313" key="1">
    <source>
        <dbReference type="EMBL" id="KWX13035.1"/>
    </source>
</evidence>
<dbReference type="OrthoDB" id="10256109at2759"/>
<gene>
    <name evidence="1" type="ORF">QR46_2992</name>
</gene>
<dbReference type="AlphaFoldDB" id="A0A132NSF5"/>
<name>A0A132NSF5_GIAIN</name>
<proteinExistence type="predicted"/>
<organism evidence="1 2">
    <name type="scientific">Giardia duodenalis assemblage B</name>
    <dbReference type="NCBI Taxonomy" id="1394984"/>
    <lineage>
        <taxon>Eukaryota</taxon>
        <taxon>Metamonada</taxon>
        <taxon>Diplomonadida</taxon>
        <taxon>Hexamitidae</taxon>
        <taxon>Giardiinae</taxon>
        <taxon>Giardia</taxon>
    </lineage>
</organism>
<accession>A0A132NSF5</accession>
<protein>
    <submittedName>
        <fullName evidence="1">Uncharacterized protein</fullName>
    </submittedName>
</protein>
<dbReference type="EMBL" id="JXTI01000087">
    <property type="protein sequence ID" value="KWX13035.1"/>
    <property type="molecule type" value="Genomic_DNA"/>
</dbReference>
<dbReference type="VEuPathDB" id="GiardiaDB:QR46_2992"/>
<dbReference type="Proteomes" id="UP000070089">
    <property type="component" value="Unassembled WGS sequence"/>
</dbReference>